<gene>
    <name evidence="1" type="ORF">BJ991_003073</name>
</gene>
<comment type="caution">
    <text evidence="1">The sequence shown here is derived from an EMBL/GenBank/DDBJ whole genome shotgun (WGS) entry which is preliminary data.</text>
</comment>
<sequence length="926" mass="97154">MASAPVTSAAVADVAPAAAPVKPMANLANFNPGNIISNAVFFNKSTMTESQIQAFLQAKVPRCEPGYTCLKDWYDTSRTTTADAMCGAYPGGVRERASRIIFKVAQACGINPQVLLTTLQKEQGLVTHVWPSEWRYTIAMGQGCPDTAACDTRYYGFFNQVYGAAWQMKRYANPPGTSQYFTWYAPGKTWNILYHPNRACGTSPVYVQNQATANLYYYTPYQPNGPALAAGYGTGDGCSSYGNRNFYNYFTDWFGSTQSLSQVLVKVGAEVSIISGNRRYGITAEAYPEYRRVFGAPVVVDAAYVSQFATSGVAATFYVRNTATGEVAMLQDGQVHPFTSCGMVGVWGGACGAALVQLEPREYNRFTRGAVMTAFARLEAGGKIHQVTGTTLQPYYDAAAVSSANGGSVPYAGVMRSSVASRYQIAARQLFAPGRMILASGDPTVWLPQSDGRLIGLPAWSLAAELGLPKAVASRVTATDLTGYAPTDPLSQYVICGGKVYFGASGRFHGLPNGVPAGFTASTLDAPTCARLTLTGPVFTTVPFVKTPTNGTVYRAENGMYRPIPSQARMIELNGGTRPTIAVISDATLSRTTVGPIYLVTGSLVRAAGDASVWFVDGDRLRGLPSWGLARAYGLPSPAREVAPDALTGFAQGPALTHLVSCGGLLYAAGGDRLSRVLSGDPAGNTVTELSAAACATLPKDGPSIPGAVFVTDGTNTAVATSRGFLRLPDTASIRRANSGTIPASKWITAAYFASLPQPSTLPGAGDLVRASDSATVSFIDGEHRLGVPNWGVPADLGVQPRYRIVAPPAVATRPLVAQLAGVFVRCGSVDYVAAQGVLSAITPAGLGGIVPVALDDATCSTLNLTGAPIAGRVFVQAAGAAQVYVTENGGLRPLRGDESATALNGGTAPRILVMDNRTVGGIPKR</sequence>
<keyword evidence="2" id="KW-1185">Reference proteome</keyword>
<protein>
    <submittedName>
        <fullName evidence="1">Uncharacterized protein</fullName>
    </submittedName>
</protein>
<proteinExistence type="predicted"/>
<reference evidence="1 2" key="1">
    <citation type="submission" date="2020-07" db="EMBL/GenBank/DDBJ databases">
        <title>Sequencing the genomes of 1000 actinobacteria strains.</title>
        <authorList>
            <person name="Klenk H.-P."/>
        </authorList>
    </citation>
    <scope>NUCLEOTIDE SEQUENCE [LARGE SCALE GENOMIC DNA]</scope>
    <source>
        <strain evidence="1 2">DSM 24662</strain>
    </source>
</reference>
<evidence type="ECO:0000313" key="2">
    <source>
        <dbReference type="Proteomes" id="UP000576969"/>
    </source>
</evidence>
<dbReference type="AlphaFoldDB" id="A0A7Y9GQW9"/>
<name>A0A7Y9GQW9_9MICO</name>
<dbReference type="Proteomes" id="UP000576969">
    <property type="component" value="Unassembled WGS sequence"/>
</dbReference>
<dbReference type="EMBL" id="JACCBV010000001">
    <property type="protein sequence ID" value="NYE21045.1"/>
    <property type="molecule type" value="Genomic_DNA"/>
</dbReference>
<organism evidence="1 2">
    <name type="scientific">Microbacterium immunditiarum</name>
    <dbReference type="NCBI Taxonomy" id="337480"/>
    <lineage>
        <taxon>Bacteria</taxon>
        <taxon>Bacillati</taxon>
        <taxon>Actinomycetota</taxon>
        <taxon>Actinomycetes</taxon>
        <taxon>Micrococcales</taxon>
        <taxon>Microbacteriaceae</taxon>
        <taxon>Microbacterium</taxon>
    </lineage>
</organism>
<accession>A0A7Y9GQW9</accession>
<dbReference type="RefSeq" id="WP_179491418.1">
    <property type="nucleotide sequence ID" value="NZ_JACCBV010000001.1"/>
</dbReference>
<evidence type="ECO:0000313" key="1">
    <source>
        <dbReference type="EMBL" id="NYE21045.1"/>
    </source>
</evidence>